<proteinExistence type="predicted"/>
<dbReference type="RefSeq" id="WP_095979704.1">
    <property type="nucleotide sequence ID" value="NZ_CP022163.1"/>
</dbReference>
<feature type="domain" description="DZANK-type" evidence="1">
    <location>
        <begin position="165"/>
        <end position="210"/>
    </location>
</feature>
<dbReference type="EMBL" id="CP022163">
    <property type="protein sequence ID" value="ATB31364.1"/>
    <property type="molecule type" value="Genomic_DNA"/>
</dbReference>
<dbReference type="InterPro" id="IPR025874">
    <property type="entry name" value="DZR"/>
</dbReference>
<dbReference type="KEGG" id="mbd:MEBOL_004826"/>
<gene>
    <name evidence="2" type="ORF">MEBOL_004826</name>
</gene>
<organism evidence="2 3">
    <name type="scientific">Melittangium boletus DSM 14713</name>
    <dbReference type="NCBI Taxonomy" id="1294270"/>
    <lineage>
        <taxon>Bacteria</taxon>
        <taxon>Pseudomonadati</taxon>
        <taxon>Myxococcota</taxon>
        <taxon>Myxococcia</taxon>
        <taxon>Myxococcales</taxon>
        <taxon>Cystobacterineae</taxon>
        <taxon>Archangiaceae</taxon>
        <taxon>Melittangium</taxon>
    </lineage>
</organism>
<reference evidence="2 3" key="1">
    <citation type="submission" date="2017-06" db="EMBL/GenBank/DDBJ databases">
        <authorList>
            <person name="Kim H.J."/>
            <person name="Triplett B.A."/>
        </authorList>
    </citation>
    <scope>NUCLEOTIDE SEQUENCE [LARGE SCALE GENOMIC DNA]</scope>
    <source>
        <strain evidence="2 3">DSM 14713</strain>
    </source>
</reference>
<keyword evidence="3" id="KW-1185">Reference proteome</keyword>
<dbReference type="OrthoDB" id="1178869at2"/>
<sequence>MAMIQFTRNYTDRSNDYGFQFEFFCDKCGNGHMSPFIANKAGLASGLLKAAGSFFGGSLSRVAYAGDHVKDALRGGAWDEAYGQAVGEAKQHFKHCTRCGRWVCPQVCWNEARSLCEACAPDLQEEAVHIQANVAVEQAWRKARQVDQVASLDMKAPRSVASSVCPHCQARVDGGKFCGECGKPLAAAKAHCTQCGGEMKPQARFCSDCGTARGG</sequence>
<evidence type="ECO:0000259" key="1">
    <source>
        <dbReference type="Pfam" id="PF12773"/>
    </source>
</evidence>
<name>A0A250IHR7_9BACT</name>
<dbReference type="Pfam" id="PF12773">
    <property type="entry name" value="DZR"/>
    <property type="match status" value="1"/>
</dbReference>
<dbReference type="Proteomes" id="UP000217289">
    <property type="component" value="Chromosome"/>
</dbReference>
<accession>A0A250IHR7</accession>
<protein>
    <recommendedName>
        <fullName evidence="1">DZANK-type domain-containing protein</fullName>
    </recommendedName>
</protein>
<dbReference type="AlphaFoldDB" id="A0A250IHR7"/>
<evidence type="ECO:0000313" key="3">
    <source>
        <dbReference type="Proteomes" id="UP000217289"/>
    </source>
</evidence>
<evidence type="ECO:0000313" key="2">
    <source>
        <dbReference type="EMBL" id="ATB31364.1"/>
    </source>
</evidence>